<dbReference type="PRINTS" id="PR00469">
    <property type="entry name" value="PNDRDTASEII"/>
</dbReference>
<evidence type="ECO:0000256" key="4">
    <source>
        <dbReference type="ARBA" id="ARBA00023157"/>
    </source>
</evidence>
<keyword evidence="5" id="KW-0676">Redox-active center</keyword>
<evidence type="ECO:0000256" key="5">
    <source>
        <dbReference type="ARBA" id="ARBA00023284"/>
    </source>
</evidence>
<protein>
    <submittedName>
        <fullName evidence="7">Alkyl hydroperoxide reductase</fullName>
    </submittedName>
</protein>
<dbReference type="InterPro" id="IPR050097">
    <property type="entry name" value="Ferredoxin-NADP_redctase_2"/>
</dbReference>
<organism evidence="7 8">
    <name type="scientific">Candidatus Kaiserbacteria bacterium GW2011_GWA2_58_9</name>
    <dbReference type="NCBI Taxonomy" id="1618672"/>
    <lineage>
        <taxon>Bacteria</taxon>
        <taxon>Candidatus Kaiseribacteriota</taxon>
    </lineage>
</organism>
<evidence type="ECO:0000256" key="1">
    <source>
        <dbReference type="ARBA" id="ARBA00022630"/>
    </source>
</evidence>
<evidence type="ECO:0000256" key="3">
    <source>
        <dbReference type="ARBA" id="ARBA00023002"/>
    </source>
</evidence>
<dbReference type="EMBL" id="LCSD01000003">
    <property type="protein sequence ID" value="KKW47882.1"/>
    <property type="molecule type" value="Genomic_DNA"/>
</dbReference>
<evidence type="ECO:0000313" key="8">
    <source>
        <dbReference type="Proteomes" id="UP000034789"/>
    </source>
</evidence>
<keyword evidence="2" id="KW-0274">FAD</keyword>
<reference evidence="7 8" key="1">
    <citation type="journal article" date="2015" name="Nature">
        <title>rRNA introns, odd ribosomes, and small enigmatic genomes across a large radiation of phyla.</title>
        <authorList>
            <person name="Brown C.T."/>
            <person name="Hug L.A."/>
            <person name="Thomas B.C."/>
            <person name="Sharon I."/>
            <person name="Castelle C.J."/>
            <person name="Singh A."/>
            <person name="Wilkins M.J."/>
            <person name="Williams K.H."/>
            <person name="Banfield J.F."/>
        </authorList>
    </citation>
    <scope>NUCLEOTIDE SEQUENCE [LARGE SCALE GENOMIC DNA]</scope>
</reference>
<proteinExistence type="predicted"/>
<dbReference type="Proteomes" id="UP000034789">
    <property type="component" value="Unassembled WGS sequence"/>
</dbReference>
<keyword evidence="4" id="KW-1015">Disulfide bond</keyword>
<dbReference type="AlphaFoldDB" id="A0A0G2B1U5"/>
<gene>
    <name evidence="7" type="ORF">UY98_C0003G0012</name>
</gene>
<dbReference type="InterPro" id="IPR023753">
    <property type="entry name" value="FAD/NAD-binding_dom"/>
</dbReference>
<dbReference type="InterPro" id="IPR036188">
    <property type="entry name" value="FAD/NAD-bd_sf"/>
</dbReference>
<keyword evidence="3" id="KW-0560">Oxidoreductase</keyword>
<dbReference type="Pfam" id="PF07992">
    <property type="entry name" value="Pyr_redox_2"/>
    <property type="match status" value="1"/>
</dbReference>
<evidence type="ECO:0000259" key="6">
    <source>
        <dbReference type="Pfam" id="PF07992"/>
    </source>
</evidence>
<dbReference type="InterPro" id="IPR008255">
    <property type="entry name" value="Pyr_nucl-diS_OxRdtase_2_AS"/>
</dbReference>
<dbReference type="PATRIC" id="fig|1618672.3.peg.85"/>
<dbReference type="Gene3D" id="3.50.50.60">
    <property type="entry name" value="FAD/NAD(P)-binding domain"/>
    <property type="match status" value="2"/>
</dbReference>
<keyword evidence="1" id="KW-0285">Flavoprotein</keyword>
<dbReference type="PANTHER" id="PTHR48105">
    <property type="entry name" value="THIOREDOXIN REDUCTASE 1-RELATED-RELATED"/>
    <property type="match status" value="1"/>
</dbReference>
<accession>A0A0G2B1U5</accession>
<dbReference type="PRINTS" id="PR00368">
    <property type="entry name" value="FADPNR"/>
</dbReference>
<evidence type="ECO:0000313" key="7">
    <source>
        <dbReference type="EMBL" id="KKW47882.1"/>
    </source>
</evidence>
<name>A0A0G2B1U5_9BACT</name>
<dbReference type="SUPFAM" id="SSF51905">
    <property type="entry name" value="FAD/NAD(P)-binding domain"/>
    <property type="match status" value="1"/>
</dbReference>
<dbReference type="GO" id="GO:0016668">
    <property type="term" value="F:oxidoreductase activity, acting on a sulfur group of donors, NAD(P) as acceptor"/>
    <property type="evidence" value="ECO:0007669"/>
    <property type="project" value="UniProtKB-ARBA"/>
</dbReference>
<feature type="domain" description="FAD/NAD(P)-binding" evidence="6">
    <location>
        <begin position="2"/>
        <end position="286"/>
    </location>
</feature>
<sequence>MYDLVIVGGGPAAAAAAVYAARKRLKTLLVTEEWGGQSNVSLDVQNWIGTPSISGADLAKNLKAHVETYKGAFVEILFPMRATSLLPQDDKVVVELKDGKKMEARAVLITSGARRRTLDIPGAKEFDQKGLTYCASCDGPLFADKDVAVVGGGNAGFETALQLLAYCKSVTLLSRGEPRADEVTLAAALAHSNMRLLKNVEPTEVVGEQFVTGLKYKDTGNGQEALLPVEGIFVEIGLLPNTEWLGDTLEMNAVKQIKTDPKTQRTSHPRVWAAGDVTDGLYHQNNIAAGDAVKALEDIYMSLRRQ</sequence>
<evidence type="ECO:0000256" key="2">
    <source>
        <dbReference type="ARBA" id="ARBA00022827"/>
    </source>
</evidence>
<comment type="caution">
    <text evidence="7">The sequence shown here is derived from an EMBL/GenBank/DDBJ whole genome shotgun (WGS) entry which is preliminary data.</text>
</comment>
<dbReference type="PROSITE" id="PS00573">
    <property type="entry name" value="PYRIDINE_REDOX_2"/>
    <property type="match status" value="1"/>
</dbReference>